<comment type="similarity">
    <text evidence="1">Belongs to the STXBP/unc-18/SEC1 family.</text>
</comment>
<dbReference type="Pfam" id="PF00995">
    <property type="entry name" value="Sec1"/>
    <property type="match status" value="1"/>
</dbReference>
<dbReference type="Proteomes" id="UP000594260">
    <property type="component" value="Unplaced"/>
</dbReference>
<dbReference type="CTD" id="33434"/>
<reference evidence="2" key="1">
    <citation type="submission" date="2021-01" db="UniProtKB">
        <authorList>
            <consortium name="EnsemblMetazoa"/>
        </authorList>
    </citation>
    <scope>IDENTIFICATION</scope>
</reference>
<dbReference type="AlphaFoldDB" id="A0A7M7KRY1"/>
<dbReference type="PIRSF" id="PIRSF005715">
    <property type="entry name" value="VPS45_Sec1"/>
    <property type="match status" value="1"/>
</dbReference>
<dbReference type="InterPro" id="IPR043127">
    <property type="entry name" value="Sec-1-like_dom3a"/>
</dbReference>
<dbReference type="InterPro" id="IPR001619">
    <property type="entry name" value="Sec1-like"/>
</dbReference>
<accession>A0A7M7KRY1</accession>
<dbReference type="InterPro" id="IPR027482">
    <property type="entry name" value="Sec1-like_dom2"/>
</dbReference>
<dbReference type="EnsemblMetazoa" id="XM_022813294">
    <property type="protein sequence ID" value="XP_022669029"/>
    <property type="gene ID" value="LOC111253614"/>
</dbReference>
<dbReference type="GO" id="GO:0016192">
    <property type="term" value="P:vesicle-mediated transport"/>
    <property type="evidence" value="ECO:0007669"/>
    <property type="project" value="InterPro"/>
</dbReference>
<evidence type="ECO:0000313" key="2">
    <source>
        <dbReference type="EnsemblMetazoa" id="XP_022669029"/>
    </source>
</evidence>
<organism evidence="2 3">
    <name type="scientific">Varroa destructor</name>
    <name type="common">Honeybee mite</name>
    <dbReference type="NCBI Taxonomy" id="109461"/>
    <lineage>
        <taxon>Eukaryota</taxon>
        <taxon>Metazoa</taxon>
        <taxon>Ecdysozoa</taxon>
        <taxon>Arthropoda</taxon>
        <taxon>Chelicerata</taxon>
        <taxon>Arachnida</taxon>
        <taxon>Acari</taxon>
        <taxon>Parasitiformes</taxon>
        <taxon>Mesostigmata</taxon>
        <taxon>Gamasina</taxon>
        <taxon>Dermanyssoidea</taxon>
        <taxon>Varroidae</taxon>
        <taxon>Varroa</taxon>
    </lineage>
</organism>
<dbReference type="Gene3D" id="3.90.830.10">
    <property type="entry name" value="Syntaxin Binding Protein 1, Chain A, domain 2"/>
    <property type="match status" value="1"/>
</dbReference>
<dbReference type="Gene3D" id="1.25.40.60">
    <property type="match status" value="1"/>
</dbReference>
<dbReference type="SUPFAM" id="SSF56815">
    <property type="entry name" value="Sec1/munc18-like (SM) proteins"/>
    <property type="match status" value="1"/>
</dbReference>
<dbReference type="Gene3D" id="3.40.50.2060">
    <property type="match status" value="1"/>
</dbReference>
<dbReference type="GeneID" id="111253614"/>
<evidence type="ECO:0000256" key="1">
    <source>
        <dbReference type="ARBA" id="ARBA00009884"/>
    </source>
</evidence>
<protein>
    <submittedName>
        <fullName evidence="2">Uncharacterized protein</fullName>
    </submittedName>
</protein>
<dbReference type="OMA" id="VNDLRAW"/>
<sequence>MSLNIRERQIAALKHMLNLNVSQKGKANEPVWKVLVYDRAGQDIISPLLSVRDLRDLGVTLHLLIHSDRDPIPEVPAVYFVAPSQENISRIGQDFRNELYDQYYLNFISPLSRQYLEDLALAAISANCVQNVSKVFDQYLNFITIDNDMFLLKQHGREEVSYYALNRGSVSDIEMDSVMNSIVDCLFSVFATLGTIPFIRAPKGNAAEMVAEKLDKKLKDNLRDMRNSLFLDMTPGQFSFQRPLLVILDRSMDMATPLHHTWTYQALTHDVLDYKLNRVTLEEAVGPPGHLTGTKPRVKTRTYDLNVSDKFWQQHKGSPFPTVAEAVQEELEKYRASEKEVKRLKAQMGLDGDNADEAMGLLNDNTAKLTNAVSSLPELLEKKRLIDQHTTIATAILDEIKARKLDTYFEIEEKILGRQTLERSIQDTLADPQAGSPCDKLRLFLINFICNQISPEEFKEYEALLEKAGCDLKAVKYLKRWKDFSQMQVQAQQAYAGSGTKTVGMFSKLMSQGSQFVMEGVKNLVVKKHKLPLARIVESLMDLKSGPDTDDFRYFDPKLLRGSSPEFGASRTQTPFYDAIVFVVGGGNYIEYQNLIECMRTKSTPRNVIYGCTELMNARQFVQQLSCLGDEIN</sequence>
<dbReference type="InterPro" id="IPR043154">
    <property type="entry name" value="Sec-1-like_dom1"/>
</dbReference>
<name>A0A7M7KRY1_VARDE</name>
<dbReference type="Gene3D" id="3.40.50.1910">
    <property type="match status" value="1"/>
</dbReference>
<dbReference type="RefSeq" id="XP_022669029.1">
    <property type="nucleotide sequence ID" value="XM_022813294.1"/>
</dbReference>
<dbReference type="FunFam" id="3.40.50.2060:FF:000002">
    <property type="entry name" value="sec1 family domain-containing protein 1"/>
    <property type="match status" value="1"/>
</dbReference>
<proteinExistence type="inferred from homology"/>
<keyword evidence="3" id="KW-1185">Reference proteome</keyword>
<evidence type="ECO:0000313" key="3">
    <source>
        <dbReference type="Proteomes" id="UP000594260"/>
    </source>
</evidence>
<dbReference type="InterPro" id="IPR036045">
    <property type="entry name" value="Sec1-like_sf"/>
</dbReference>
<dbReference type="PANTHER" id="PTHR11679">
    <property type="entry name" value="VESICLE PROTEIN SORTING-ASSOCIATED"/>
    <property type="match status" value="1"/>
</dbReference>